<name>A0A7Y3W5P8_9PROT</name>
<dbReference type="PANTHER" id="PTHR12526">
    <property type="entry name" value="GLYCOSYLTRANSFERASE"/>
    <property type="match status" value="1"/>
</dbReference>
<organism evidence="1 2">
    <name type="scientific">Parvularcula mediterranea</name>
    <dbReference type="NCBI Taxonomy" id="2732508"/>
    <lineage>
        <taxon>Bacteria</taxon>
        <taxon>Pseudomonadati</taxon>
        <taxon>Pseudomonadota</taxon>
        <taxon>Alphaproteobacteria</taxon>
        <taxon>Parvularculales</taxon>
        <taxon>Parvularculaceae</taxon>
        <taxon>Parvularcula</taxon>
    </lineage>
</organism>
<accession>A0A7Y3W5P8</accession>
<dbReference type="AlphaFoldDB" id="A0A7Y3W5P8"/>
<dbReference type="Proteomes" id="UP000536835">
    <property type="component" value="Unassembled WGS sequence"/>
</dbReference>
<reference evidence="1 2" key="1">
    <citation type="submission" date="2020-05" db="EMBL/GenBank/DDBJ databases">
        <title>Parvularcula mediterraneae sp. nov., isolated from polypropylene straw from shallow seawater of the seashore of Laganas in Zakynthos island, Greece.</title>
        <authorList>
            <person name="Szabo I."/>
            <person name="Al-Omari J."/>
            <person name="Rado J."/>
            <person name="Szerdahelyi G.S."/>
        </authorList>
    </citation>
    <scope>NUCLEOTIDE SEQUENCE [LARGE SCALE GENOMIC DNA]</scope>
    <source>
        <strain evidence="1 2">ZS-1/3</strain>
    </source>
</reference>
<dbReference type="SUPFAM" id="SSF53756">
    <property type="entry name" value="UDP-Glycosyltransferase/glycogen phosphorylase"/>
    <property type="match status" value="1"/>
</dbReference>
<keyword evidence="2" id="KW-1185">Reference proteome</keyword>
<dbReference type="Gene3D" id="3.40.50.2000">
    <property type="entry name" value="Glycogen Phosphorylase B"/>
    <property type="match status" value="2"/>
</dbReference>
<comment type="caution">
    <text evidence="1">The sequence shown here is derived from an EMBL/GenBank/DDBJ whole genome shotgun (WGS) entry which is preliminary data.</text>
</comment>
<protein>
    <submittedName>
        <fullName evidence="1">Glycosyltransferase family 4 protein</fullName>
    </submittedName>
</protein>
<evidence type="ECO:0000313" key="1">
    <source>
        <dbReference type="EMBL" id="NNU16506.1"/>
    </source>
</evidence>
<dbReference type="EMBL" id="JABFCX010000003">
    <property type="protein sequence ID" value="NNU16506.1"/>
    <property type="molecule type" value="Genomic_DNA"/>
</dbReference>
<dbReference type="Pfam" id="PF13692">
    <property type="entry name" value="Glyco_trans_1_4"/>
    <property type="match status" value="1"/>
</dbReference>
<dbReference type="RefSeq" id="WP_173199019.1">
    <property type="nucleotide sequence ID" value="NZ_JABFCX010000003.1"/>
</dbReference>
<keyword evidence="1" id="KW-0808">Transferase</keyword>
<evidence type="ECO:0000313" key="2">
    <source>
        <dbReference type="Proteomes" id="UP000536835"/>
    </source>
</evidence>
<gene>
    <name evidence="1" type="ORF">HK107_09260</name>
</gene>
<dbReference type="CDD" id="cd03801">
    <property type="entry name" value="GT4_PimA-like"/>
    <property type="match status" value="1"/>
</dbReference>
<dbReference type="GO" id="GO:0016740">
    <property type="term" value="F:transferase activity"/>
    <property type="evidence" value="ECO:0007669"/>
    <property type="project" value="UniProtKB-KW"/>
</dbReference>
<sequence length="325" mass="35521">MTLRIAHVVDDTGLGGVMQHIEMFHDYRLASIARSQLVELDSSRPGPRLKADVIVLHLTVSWRKMPFLTGLRLSNPGAHIILEEHSYTQGFERHCVEAKGRFRMMLRLAYSLVDRVVAVSETQAAWLLASGVVPAKKLSTIRMSRRTEGFEMLTPPCPEGHVTLGILGRFAMQKGMEDAIRAARGVEGVTLVVGGYGPLEDELKALERDAPNIRFVGSVDDPRAFMRSIDALLMTSRYEAFGLTGLEARAAGRPLIAYGVDGLVDQLASGGGIMVPADDEQGLRTLLEGLAPQDILSLTDEARRSARGAYDQQVEGWTELLTALG</sequence>
<proteinExistence type="predicted"/>